<organism evidence="3 4">
    <name type="scientific">Microbaculum marinum</name>
    <dbReference type="NCBI Taxonomy" id="1764581"/>
    <lineage>
        <taxon>Bacteria</taxon>
        <taxon>Pseudomonadati</taxon>
        <taxon>Pseudomonadota</taxon>
        <taxon>Alphaproteobacteria</taxon>
        <taxon>Hyphomicrobiales</taxon>
        <taxon>Tepidamorphaceae</taxon>
        <taxon>Microbaculum</taxon>
    </lineage>
</organism>
<dbReference type="PANTHER" id="PTHR46825">
    <property type="entry name" value="D-ALANYL-D-ALANINE-CARBOXYPEPTIDASE/ENDOPEPTIDASE AMPH"/>
    <property type="match status" value="1"/>
</dbReference>
<reference evidence="3 4" key="1">
    <citation type="submission" date="2024-02" db="EMBL/GenBank/DDBJ databases">
        <title>Genome analysis and characterization of Microbaculum marinisediminis sp. nov., isolated from marine sediment.</title>
        <authorList>
            <person name="Du Z.-J."/>
            <person name="Ye Y.-Q."/>
            <person name="Zhang Z.-R."/>
            <person name="Yuan S.-M."/>
            <person name="Zhang X.-Y."/>
        </authorList>
    </citation>
    <scope>NUCLEOTIDE SEQUENCE [LARGE SCALE GENOMIC DNA]</scope>
    <source>
        <strain evidence="3 4">SDUM1044001</strain>
    </source>
</reference>
<keyword evidence="3" id="KW-0378">Hydrolase</keyword>
<feature type="chain" id="PRO_5043981837" evidence="1">
    <location>
        <begin position="36"/>
        <end position="413"/>
    </location>
</feature>
<feature type="domain" description="Beta-lactamase-related" evidence="2">
    <location>
        <begin position="48"/>
        <end position="393"/>
    </location>
</feature>
<dbReference type="EMBL" id="JAZHOF010000005">
    <property type="protein sequence ID" value="MEJ8572440.1"/>
    <property type="molecule type" value="Genomic_DNA"/>
</dbReference>
<evidence type="ECO:0000313" key="4">
    <source>
        <dbReference type="Proteomes" id="UP001378188"/>
    </source>
</evidence>
<evidence type="ECO:0000313" key="3">
    <source>
        <dbReference type="EMBL" id="MEJ8572440.1"/>
    </source>
</evidence>
<keyword evidence="4" id="KW-1185">Reference proteome</keyword>
<comment type="caution">
    <text evidence="3">The sequence shown here is derived from an EMBL/GenBank/DDBJ whole genome shotgun (WGS) entry which is preliminary data.</text>
</comment>
<keyword evidence="1" id="KW-0732">Signal</keyword>
<dbReference type="EC" id="3.1.1.103" evidence="3"/>
<dbReference type="InterPro" id="IPR012338">
    <property type="entry name" value="Beta-lactam/transpept-like"/>
</dbReference>
<gene>
    <name evidence="3" type="ORF">V3328_13195</name>
</gene>
<dbReference type="AlphaFoldDB" id="A0AAW9RKI3"/>
<feature type="signal peptide" evidence="1">
    <location>
        <begin position="1"/>
        <end position="35"/>
    </location>
</feature>
<dbReference type="PANTHER" id="PTHR46825:SF7">
    <property type="entry name" value="D-ALANYL-D-ALANINE CARBOXYPEPTIDASE"/>
    <property type="match status" value="1"/>
</dbReference>
<dbReference type="Pfam" id="PF00144">
    <property type="entry name" value="Beta-lactamase"/>
    <property type="match status" value="1"/>
</dbReference>
<proteinExistence type="predicted"/>
<dbReference type="InterPro" id="IPR050491">
    <property type="entry name" value="AmpC-like"/>
</dbReference>
<dbReference type="GO" id="GO:0016787">
    <property type="term" value="F:hydrolase activity"/>
    <property type="evidence" value="ECO:0007669"/>
    <property type="project" value="UniProtKB-KW"/>
</dbReference>
<sequence>MIGTVSTGAARFTLSAVSALLAAALSAGLAGQARAASIADFQTVVDSYLEDRREAEMITGVSAYVSLGDPGPAIELFAGDTSERGGVPVSGDTLFQIGSNTKAFTGALILALEAEGKLDIDDTVGDWLPLYPEWKNVTIRRLLNMTSGLPTYSESLPLSRLWVTDPDRHYTMEDLIDYAYPSDTVDLPPNEGYFYSNTNYVLAGMIAEKASGMSYKDAVEEKLFKPAGLTDMHYEPVAYPDAVLDRTASGYFNNPECGLYEPDCAEAVLAPMIGRDVRTTDVSWAGPAGGIIGTPRQLARWIRVVFSGKVLPPEQLEEFLSFVSTRTGDPIDDVTAEDPRGFSLGLVRVFNPQVGKVWFYEGETLGYRMAFLFSPESDVLVSAATNSQPAGDEDHLVPMIAKLYDLARQARGE</sequence>
<protein>
    <submittedName>
        <fullName evidence="3">Serine hydrolase domain-containing protein</fullName>
        <ecNumber evidence="3">3.1.1.103</ecNumber>
    </submittedName>
</protein>
<dbReference type="RefSeq" id="WP_340330143.1">
    <property type="nucleotide sequence ID" value="NZ_JAZHOF010000005.1"/>
</dbReference>
<dbReference type="Gene3D" id="3.40.710.10">
    <property type="entry name" value="DD-peptidase/beta-lactamase superfamily"/>
    <property type="match status" value="1"/>
</dbReference>
<evidence type="ECO:0000256" key="1">
    <source>
        <dbReference type="SAM" id="SignalP"/>
    </source>
</evidence>
<dbReference type="SUPFAM" id="SSF56601">
    <property type="entry name" value="beta-lactamase/transpeptidase-like"/>
    <property type="match status" value="1"/>
</dbReference>
<accession>A0AAW9RKI3</accession>
<evidence type="ECO:0000259" key="2">
    <source>
        <dbReference type="Pfam" id="PF00144"/>
    </source>
</evidence>
<name>A0AAW9RKI3_9HYPH</name>
<dbReference type="InterPro" id="IPR001466">
    <property type="entry name" value="Beta-lactam-related"/>
</dbReference>
<dbReference type="Proteomes" id="UP001378188">
    <property type="component" value="Unassembled WGS sequence"/>
</dbReference>